<protein>
    <submittedName>
        <fullName evidence="4">CBS domain-containing protein</fullName>
    </submittedName>
</protein>
<dbReference type="RefSeq" id="WP_167210282.1">
    <property type="nucleotide sequence ID" value="NZ_JAASRO010000001.1"/>
</dbReference>
<accession>A0A7X5VD54</accession>
<feature type="domain" description="CBS" evidence="3">
    <location>
        <begin position="10"/>
        <end position="67"/>
    </location>
</feature>
<feature type="domain" description="BON" evidence="2">
    <location>
        <begin position="145"/>
        <end position="216"/>
    </location>
</feature>
<dbReference type="CDD" id="cd02205">
    <property type="entry name" value="CBS_pair_SF"/>
    <property type="match status" value="1"/>
</dbReference>
<evidence type="ECO:0000256" key="1">
    <source>
        <dbReference type="PROSITE-ProRule" id="PRU00703"/>
    </source>
</evidence>
<name>A0A7X5VD54_9ACTN</name>
<proteinExistence type="predicted"/>
<gene>
    <name evidence="4" type="ORF">BJY22_004767</name>
</gene>
<dbReference type="PROSITE" id="PS51371">
    <property type="entry name" value="CBS"/>
    <property type="match status" value="2"/>
</dbReference>
<sequence>MAEPVVGAVMIRSPVTVPSGAPLKQVACALLTADACAVPVLAARTPIGVISEYDILANLEFHGGIDPLPILGAGAARRRRRQARATCARELMSSPAPLIRENAPIGVAVRRLSDPARAALCVVNERLELTGLLTRRELLAIYRRTDAELAAEVRRALEPGRSRPARDRATPAVLVLGGVVTLDGELAYRSQVEHAGFAASRVAGVVAVHNNLRYDVDDLLVTGF</sequence>
<dbReference type="Gene3D" id="3.30.1340.30">
    <property type="match status" value="1"/>
</dbReference>
<dbReference type="InterPro" id="IPR007055">
    <property type="entry name" value="BON_dom"/>
</dbReference>
<dbReference type="InterPro" id="IPR046342">
    <property type="entry name" value="CBS_dom_sf"/>
</dbReference>
<dbReference type="Pfam" id="PF04972">
    <property type="entry name" value="BON"/>
    <property type="match status" value="1"/>
</dbReference>
<dbReference type="InterPro" id="IPR000644">
    <property type="entry name" value="CBS_dom"/>
</dbReference>
<dbReference type="Proteomes" id="UP000555407">
    <property type="component" value="Unassembled WGS sequence"/>
</dbReference>
<comment type="caution">
    <text evidence="4">The sequence shown here is derived from an EMBL/GenBank/DDBJ whole genome shotgun (WGS) entry which is preliminary data.</text>
</comment>
<feature type="domain" description="CBS" evidence="3">
    <location>
        <begin position="92"/>
        <end position="148"/>
    </location>
</feature>
<evidence type="ECO:0000259" key="3">
    <source>
        <dbReference type="PROSITE" id="PS51371"/>
    </source>
</evidence>
<keyword evidence="5" id="KW-1185">Reference proteome</keyword>
<evidence type="ECO:0000313" key="5">
    <source>
        <dbReference type="Proteomes" id="UP000555407"/>
    </source>
</evidence>
<dbReference type="Gene3D" id="3.10.580.10">
    <property type="entry name" value="CBS-domain"/>
    <property type="match status" value="1"/>
</dbReference>
<reference evidence="4 5" key="1">
    <citation type="submission" date="2020-03" db="EMBL/GenBank/DDBJ databases">
        <title>Sequencing the genomes of 1000 actinobacteria strains.</title>
        <authorList>
            <person name="Klenk H.-P."/>
        </authorList>
    </citation>
    <scope>NUCLEOTIDE SEQUENCE [LARGE SCALE GENOMIC DNA]</scope>
    <source>
        <strain evidence="4 5">DSM 45490</strain>
    </source>
</reference>
<dbReference type="SUPFAM" id="SSF54631">
    <property type="entry name" value="CBS-domain pair"/>
    <property type="match status" value="1"/>
</dbReference>
<dbReference type="Pfam" id="PF00571">
    <property type="entry name" value="CBS"/>
    <property type="match status" value="2"/>
</dbReference>
<dbReference type="SMART" id="SM00116">
    <property type="entry name" value="CBS"/>
    <property type="match status" value="2"/>
</dbReference>
<dbReference type="AlphaFoldDB" id="A0A7X5VD54"/>
<dbReference type="PROSITE" id="PS50914">
    <property type="entry name" value="BON"/>
    <property type="match status" value="1"/>
</dbReference>
<dbReference type="EMBL" id="JAASRO010000001">
    <property type="protein sequence ID" value="NIK59050.1"/>
    <property type="molecule type" value="Genomic_DNA"/>
</dbReference>
<evidence type="ECO:0000313" key="4">
    <source>
        <dbReference type="EMBL" id="NIK59050.1"/>
    </source>
</evidence>
<organism evidence="4 5">
    <name type="scientific">Kribbella shirazensis</name>
    <dbReference type="NCBI Taxonomy" id="1105143"/>
    <lineage>
        <taxon>Bacteria</taxon>
        <taxon>Bacillati</taxon>
        <taxon>Actinomycetota</taxon>
        <taxon>Actinomycetes</taxon>
        <taxon>Propionibacteriales</taxon>
        <taxon>Kribbellaceae</taxon>
        <taxon>Kribbella</taxon>
    </lineage>
</organism>
<keyword evidence="1" id="KW-0129">CBS domain</keyword>
<evidence type="ECO:0000259" key="2">
    <source>
        <dbReference type="PROSITE" id="PS50914"/>
    </source>
</evidence>